<feature type="transmembrane region" description="Helical" evidence="1">
    <location>
        <begin position="73"/>
        <end position="98"/>
    </location>
</feature>
<evidence type="ECO:0000313" key="2">
    <source>
        <dbReference type="Proteomes" id="UP000095285"/>
    </source>
</evidence>
<evidence type="ECO:0000256" key="1">
    <source>
        <dbReference type="SAM" id="Phobius"/>
    </source>
</evidence>
<keyword evidence="1" id="KW-0812">Transmembrane</keyword>
<proteinExistence type="predicted"/>
<dbReference type="WBParaSite" id="EN70_9853">
    <property type="protein sequence ID" value="EN70_9853"/>
    <property type="gene ID" value="EN70_9853"/>
</dbReference>
<dbReference type="Proteomes" id="UP000095285">
    <property type="component" value="Unassembled WGS sequence"/>
</dbReference>
<keyword evidence="1" id="KW-1133">Transmembrane helix</keyword>
<reference evidence="3" key="2">
    <citation type="submission" date="2016-11" db="UniProtKB">
        <authorList>
            <consortium name="WormBaseParasite"/>
        </authorList>
    </citation>
    <scope>IDENTIFICATION</scope>
</reference>
<keyword evidence="2" id="KW-1185">Reference proteome</keyword>
<dbReference type="AlphaFoldDB" id="A0A1I7W5I2"/>
<accession>A0A1I7W5I2</accession>
<sequence>MPKTKSNSRTYPSLKQPNFGLNLIHITNHLPKNCILWQVDLLHIQSDGIYSLKNSKFTCNSKKIRQCLKIIQIIEYILNLQLLITMDLKYLAILIFIVRHMVSSNITSAAGGTGEDGPSAHKKGKLETKFRYPNDELLSVFRQVGHIIVNHLPHEDLKSLSKALPMLYEYESPNYELNRLNRILHYRDGKITPRNLENALELVSRMNFIDNQHRKSFAMNHWTPYQAILFGREKPINAIFTAYHPCSVLIFTSYKDHLEILERSAYTDKPFQPVEIKGSPMNGVIFPYDLSFPSYKPLYLWQIEDLVRTKYYKTNYLENYEISVRYDPVENAHYDTVKLVIVISSGPKSTYDDAENKALNVIKEIREKNVNAPICVVAQSDNRKRASNINSIGAGKMLKFYGSDVKASTLLVDKNDNSEMLKTKFEDWKKELLFFNSHQLIAFHFTKINDIEPEDSEEIFSNTFPNIPLSTLRLLDESSMTGVDYQIGTEFRFHAGPVYAIVGFQQFGRKFE</sequence>
<organism evidence="2 3">
    <name type="scientific">Loa loa</name>
    <name type="common">Eye worm</name>
    <name type="synonym">Filaria loa</name>
    <dbReference type="NCBI Taxonomy" id="7209"/>
    <lineage>
        <taxon>Eukaryota</taxon>
        <taxon>Metazoa</taxon>
        <taxon>Ecdysozoa</taxon>
        <taxon>Nematoda</taxon>
        <taxon>Chromadorea</taxon>
        <taxon>Rhabditida</taxon>
        <taxon>Spirurina</taxon>
        <taxon>Spiruromorpha</taxon>
        <taxon>Filarioidea</taxon>
        <taxon>Onchocercidae</taxon>
        <taxon>Loa</taxon>
    </lineage>
</organism>
<reference evidence="2" key="1">
    <citation type="submission" date="2012-04" db="EMBL/GenBank/DDBJ databases">
        <title>The Genome Sequence of Loa loa.</title>
        <authorList>
            <consortium name="The Broad Institute Genome Sequencing Platform"/>
            <consortium name="Broad Institute Genome Sequencing Center for Infectious Disease"/>
            <person name="Nutman T.B."/>
            <person name="Fink D.L."/>
            <person name="Russ C."/>
            <person name="Young S."/>
            <person name="Zeng Q."/>
            <person name="Gargeya S."/>
            <person name="Alvarado L."/>
            <person name="Berlin A."/>
            <person name="Chapman S.B."/>
            <person name="Chen Z."/>
            <person name="Freedman E."/>
            <person name="Gellesch M."/>
            <person name="Goldberg J."/>
            <person name="Griggs A."/>
            <person name="Gujja S."/>
            <person name="Heilman E.R."/>
            <person name="Heiman D."/>
            <person name="Howarth C."/>
            <person name="Mehta T."/>
            <person name="Neiman D."/>
            <person name="Pearson M."/>
            <person name="Roberts A."/>
            <person name="Saif S."/>
            <person name="Shea T."/>
            <person name="Shenoy N."/>
            <person name="Sisk P."/>
            <person name="Stolte C."/>
            <person name="Sykes S."/>
            <person name="White J."/>
            <person name="Yandava C."/>
            <person name="Haas B."/>
            <person name="Henn M.R."/>
            <person name="Nusbaum C."/>
            <person name="Birren B."/>
        </authorList>
    </citation>
    <scope>NUCLEOTIDE SEQUENCE [LARGE SCALE GENOMIC DNA]</scope>
</reference>
<keyword evidence="1" id="KW-0472">Membrane</keyword>
<evidence type="ECO:0000313" key="3">
    <source>
        <dbReference type="WBParaSite" id="EN70_9853"/>
    </source>
</evidence>
<protein>
    <submittedName>
        <fullName evidence="3">VWFA and cache domain-containing protein 1</fullName>
    </submittedName>
</protein>
<name>A0A1I7W5I2_LOALO</name>